<sequence>MKIRCKIKVSDQKNRYKYITYSKHNDKERNIYKFLKSVKIAKIVTTSLISGYALNSLYNSGVTFKKDPHYSLFFPSNEYIKNVFKKSKKNYEIKTKLKKDQIFERDIICYDNQSISSVEMYVSNNFKNFLNFFPDKLKMTSLYNFSKYEEFKDFQNLFNYVKVMKYQNDIFIFHGKLKKHFWIHIPMKYNITKSETGDITTLTIIPLYKYYSDYIIEIQFVKQNNNMKFITSIKSNENNQKNTNLYYKNIIKNIAMYFTYDLYNGMHNNLEIFYKRGVKLHKINFIRPNNLLTKKCSKGTHRVPLFKHCKLKTKKL</sequence>
<dbReference type="OrthoDB" id="369631at2759"/>
<organism evidence="1 2">
    <name type="scientific">Plasmodium vinckei petteri</name>
    <dbReference type="NCBI Taxonomy" id="138298"/>
    <lineage>
        <taxon>Eukaryota</taxon>
        <taxon>Sar</taxon>
        <taxon>Alveolata</taxon>
        <taxon>Apicomplexa</taxon>
        <taxon>Aconoidasida</taxon>
        <taxon>Haemosporida</taxon>
        <taxon>Plasmodiidae</taxon>
        <taxon>Plasmodium</taxon>
        <taxon>Plasmodium (Vinckeia)</taxon>
    </lineage>
</organism>
<proteinExistence type="predicted"/>
<evidence type="ECO:0000313" key="2">
    <source>
        <dbReference type="Proteomes" id="UP000515268"/>
    </source>
</evidence>
<evidence type="ECO:0000313" key="1">
    <source>
        <dbReference type="EMBL" id="CAD2113525.1"/>
    </source>
</evidence>
<dbReference type="EMBL" id="LR865419">
    <property type="protein sequence ID" value="CAD2113525.1"/>
    <property type="molecule type" value="Genomic_DNA"/>
</dbReference>
<keyword evidence="2" id="KW-1185">Reference proteome</keyword>
<accession>A0A6V7TF20</accession>
<dbReference type="AlphaFoldDB" id="A0A6V7TF20"/>
<name>A0A6V7TF20_PLAVN</name>
<dbReference type="Proteomes" id="UP000515268">
    <property type="component" value="Chromosome PVPCR_14"/>
</dbReference>
<protein>
    <submittedName>
        <fullName evidence="1">Selenoprotein, putative</fullName>
    </submittedName>
</protein>
<dbReference type="VEuPathDB" id="PlasmoDB:PVPCR_1402570"/>
<gene>
    <name evidence="1" type="ORF">PVPCR_1402570</name>
</gene>
<reference evidence="1 2" key="1">
    <citation type="submission" date="2020-08" db="EMBL/GenBank/DDBJ databases">
        <authorList>
            <person name="Ramaprasad A."/>
        </authorList>
    </citation>
    <scope>NUCLEOTIDE SEQUENCE [LARGE SCALE GENOMIC DNA]</scope>
</reference>